<dbReference type="Proteomes" id="UP001153148">
    <property type="component" value="Unassembled WGS sequence"/>
</dbReference>
<accession>A0ABN7P193</accession>
<dbReference type="EMBL" id="CAJPIN010011727">
    <property type="protein sequence ID" value="CAG2060212.1"/>
    <property type="molecule type" value="Genomic_DNA"/>
</dbReference>
<reference evidence="2" key="1">
    <citation type="submission" date="2021-03" db="EMBL/GenBank/DDBJ databases">
        <authorList>
            <person name="Tran Van P."/>
        </authorList>
    </citation>
    <scope>NUCLEOTIDE SEQUENCE</scope>
</reference>
<keyword evidence="1" id="KW-0472">Membrane</keyword>
<feature type="transmembrane region" description="Helical" evidence="1">
    <location>
        <begin position="40"/>
        <end position="57"/>
    </location>
</feature>
<gene>
    <name evidence="2" type="ORF">TPAB3V08_LOCUS7170</name>
</gene>
<evidence type="ECO:0000313" key="2">
    <source>
        <dbReference type="EMBL" id="CAG2060212.1"/>
    </source>
</evidence>
<sequence length="84" mass="8964">MCNESSLLDSNLDLPVIGSLVYCESGAFDHAANKVMNSQIIILMVVVVSMAFIQGAWSAPQNPLNDIIHAIQNAIANGKNTASY</sequence>
<evidence type="ECO:0000313" key="3">
    <source>
        <dbReference type="Proteomes" id="UP001153148"/>
    </source>
</evidence>
<comment type="caution">
    <text evidence="2">The sequence shown here is derived from an EMBL/GenBank/DDBJ whole genome shotgun (WGS) entry which is preliminary data.</text>
</comment>
<keyword evidence="3" id="KW-1185">Reference proteome</keyword>
<evidence type="ECO:0000256" key="1">
    <source>
        <dbReference type="SAM" id="Phobius"/>
    </source>
</evidence>
<name>A0ABN7P193_TIMPD</name>
<protein>
    <submittedName>
        <fullName evidence="2">Uncharacterized protein</fullName>
    </submittedName>
</protein>
<keyword evidence="1" id="KW-1133">Transmembrane helix</keyword>
<keyword evidence="1" id="KW-0812">Transmembrane</keyword>
<organism evidence="2 3">
    <name type="scientific">Timema podura</name>
    <name type="common">Walking stick</name>
    <dbReference type="NCBI Taxonomy" id="61482"/>
    <lineage>
        <taxon>Eukaryota</taxon>
        <taxon>Metazoa</taxon>
        <taxon>Ecdysozoa</taxon>
        <taxon>Arthropoda</taxon>
        <taxon>Hexapoda</taxon>
        <taxon>Insecta</taxon>
        <taxon>Pterygota</taxon>
        <taxon>Neoptera</taxon>
        <taxon>Polyneoptera</taxon>
        <taxon>Phasmatodea</taxon>
        <taxon>Timematodea</taxon>
        <taxon>Timematoidea</taxon>
        <taxon>Timematidae</taxon>
        <taxon>Timema</taxon>
    </lineage>
</organism>
<proteinExistence type="predicted"/>